<dbReference type="Pfam" id="PF00989">
    <property type="entry name" value="PAS"/>
    <property type="match status" value="1"/>
</dbReference>
<dbReference type="Gene3D" id="3.30.450.20">
    <property type="entry name" value="PAS domain"/>
    <property type="match status" value="1"/>
</dbReference>
<dbReference type="InterPro" id="IPR000014">
    <property type="entry name" value="PAS"/>
</dbReference>
<protein>
    <recommendedName>
        <fullName evidence="11">PAS domain S-box protein</fullName>
    </recommendedName>
</protein>
<dbReference type="Gene3D" id="3.30.565.10">
    <property type="entry name" value="Histidine kinase-like ATPase, C-terminal domain"/>
    <property type="match status" value="1"/>
</dbReference>
<evidence type="ECO:0000313" key="10">
    <source>
        <dbReference type="EMBL" id="GAF83048.1"/>
    </source>
</evidence>
<feature type="non-terminal residue" evidence="10">
    <location>
        <position position="1"/>
    </location>
</feature>
<accession>X0SPN7</accession>
<dbReference type="GO" id="GO:0006355">
    <property type="term" value="P:regulation of DNA-templated transcription"/>
    <property type="evidence" value="ECO:0007669"/>
    <property type="project" value="InterPro"/>
</dbReference>
<reference evidence="10" key="1">
    <citation type="journal article" date="2014" name="Front. Microbiol.">
        <title>High frequency of phylogenetically diverse reductive dehalogenase-homologous genes in deep subseafloor sedimentary metagenomes.</title>
        <authorList>
            <person name="Kawai M."/>
            <person name="Futagami T."/>
            <person name="Toyoda A."/>
            <person name="Takaki Y."/>
            <person name="Nishi S."/>
            <person name="Hori S."/>
            <person name="Arai W."/>
            <person name="Tsubouchi T."/>
            <person name="Morono Y."/>
            <person name="Uchiyama I."/>
            <person name="Ito T."/>
            <person name="Fujiyama A."/>
            <person name="Inagaki F."/>
            <person name="Takami H."/>
        </authorList>
    </citation>
    <scope>NUCLEOTIDE SEQUENCE</scope>
    <source>
        <strain evidence="10">Expedition CK06-06</strain>
    </source>
</reference>
<dbReference type="PROSITE" id="PS50112">
    <property type="entry name" value="PAS"/>
    <property type="match status" value="1"/>
</dbReference>
<keyword evidence="4" id="KW-0418">Kinase</keyword>
<dbReference type="PROSITE" id="PS50109">
    <property type="entry name" value="HIS_KIN"/>
    <property type="match status" value="1"/>
</dbReference>
<keyword evidence="3" id="KW-0547">Nucleotide-binding</keyword>
<sequence>KRAEKGVKAQKKFTDNIINSLVDTIYILDPKSGKGINWNETLNKISGYNYKQMNEYPPSHFYPPEEHKLIEEVVKTTLKKGRGSVELNYIIADGTRIPFEYKLVLIKDAEGKPCICVVGRDLREQKQAEEKIKASLKEKEVLLQEVHHRVKNNMQLISSLFSLQSGHIKDRRALEILESSQNRVRSMALIHERFYQSKDMARVDFAEYAQGLTTHLFSSYGINTNVIKPHIDIKDVSLDINTAIPCSLIINELVSNSLKHAFPKNKKGEIKIAMHPLNKNKVELVVSDTGIGLPREMDFRKTDSLGLHLVNLLAEDQLHGNIKLDREKGTSFHIKFKVKR</sequence>
<keyword evidence="2" id="KW-0808">Transferase</keyword>
<name>X0SPN7_9ZZZZ</name>
<evidence type="ECO:0000256" key="1">
    <source>
        <dbReference type="ARBA" id="ARBA00022553"/>
    </source>
</evidence>
<gene>
    <name evidence="10" type="ORF">S01H1_14308</name>
</gene>
<keyword evidence="6" id="KW-0902">Two-component regulatory system</keyword>
<evidence type="ECO:0008006" key="11">
    <source>
        <dbReference type="Google" id="ProtNLM"/>
    </source>
</evidence>
<dbReference type="GO" id="GO:0000160">
    <property type="term" value="P:phosphorelay signal transduction system"/>
    <property type="evidence" value="ECO:0007669"/>
    <property type="project" value="UniProtKB-KW"/>
</dbReference>
<dbReference type="AlphaFoldDB" id="X0SPN7"/>
<dbReference type="InterPro" id="IPR013767">
    <property type="entry name" value="PAS_fold"/>
</dbReference>
<dbReference type="PROSITE" id="PS50113">
    <property type="entry name" value="PAC"/>
    <property type="match status" value="1"/>
</dbReference>
<keyword evidence="5" id="KW-0067">ATP-binding</keyword>
<dbReference type="GO" id="GO:0016301">
    <property type="term" value="F:kinase activity"/>
    <property type="evidence" value="ECO:0007669"/>
    <property type="project" value="UniProtKB-KW"/>
</dbReference>
<dbReference type="CDD" id="cd00130">
    <property type="entry name" value="PAS"/>
    <property type="match status" value="1"/>
</dbReference>
<feature type="domain" description="PAS" evidence="8">
    <location>
        <begin position="10"/>
        <end position="81"/>
    </location>
</feature>
<evidence type="ECO:0000259" key="9">
    <source>
        <dbReference type="PROSITE" id="PS50113"/>
    </source>
</evidence>
<dbReference type="NCBIfam" id="TIGR00229">
    <property type="entry name" value="sensory_box"/>
    <property type="match status" value="1"/>
</dbReference>
<dbReference type="SMART" id="SM00387">
    <property type="entry name" value="HATPase_c"/>
    <property type="match status" value="1"/>
</dbReference>
<evidence type="ECO:0000256" key="4">
    <source>
        <dbReference type="ARBA" id="ARBA00022777"/>
    </source>
</evidence>
<dbReference type="InterPro" id="IPR005467">
    <property type="entry name" value="His_kinase_dom"/>
</dbReference>
<keyword evidence="1" id="KW-0597">Phosphoprotein</keyword>
<evidence type="ECO:0000256" key="2">
    <source>
        <dbReference type="ARBA" id="ARBA00022679"/>
    </source>
</evidence>
<dbReference type="Pfam" id="PF02518">
    <property type="entry name" value="HATPase_c"/>
    <property type="match status" value="1"/>
</dbReference>
<dbReference type="Pfam" id="PF07568">
    <property type="entry name" value="HisKA_2"/>
    <property type="match status" value="1"/>
</dbReference>
<evidence type="ECO:0000259" key="8">
    <source>
        <dbReference type="PROSITE" id="PS50112"/>
    </source>
</evidence>
<evidence type="ECO:0000256" key="3">
    <source>
        <dbReference type="ARBA" id="ARBA00022741"/>
    </source>
</evidence>
<proteinExistence type="predicted"/>
<evidence type="ECO:0000256" key="6">
    <source>
        <dbReference type="ARBA" id="ARBA00023012"/>
    </source>
</evidence>
<dbReference type="SUPFAM" id="SSF55874">
    <property type="entry name" value="ATPase domain of HSP90 chaperone/DNA topoisomerase II/histidine kinase"/>
    <property type="match status" value="1"/>
</dbReference>
<comment type="caution">
    <text evidence="10">The sequence shown here is derived from an EMBL/GenBank/DDBJ whole genome shotgun (WGS) entry which is preliminary data.</text>
</comment>
<dbReference type="PANTHER" id="PTHR43065">
    <property type="entry name" value="SENSOR HISTIDINE KINASE"/>
    <property type="match status" value="1"/>
</dbReference>
<dbReference type="PANTHER" id="PTHR43065:SF23">
    <property type="entry name" value="SENSOR HISTIDINE KINASE PDTAS"/>
    <property type="match status" value="1"/>
</dbReference>
<dbReference type="EMBL" id="BARS01007433">
    <property type="protein sequence ID" value="GAF83048.1"/>
    <property type="molecule type" value="Genomic_DNA"/>
</dbReference>
<feature type="domain" description="PAC" evidence="9">
    <location>
        <begin position="83"/>
        <end position="134"/>
    </location>
</feature>
<organism evidence="10">
    <name type="scientific">marine sediment metagenome</name>
    <dbReference type="NCBI Taxonomy" id="412755"/>
    <lineage>
        <taxon>unclassified sequences</taxon>
        <taxon>metagenomes</taxon>
        <taxon>ecological metagenomes</taxon>
    </lineage>
</organism>
<dbReference type="InterPro" id="IPR011495">
    <property type="entry name" value="Sig_transdc_His_kin_sub2_dim/P"/>
</dbReference>
<feature type="domain" description="Histidine kinase" evidence="7">
    <location>
        <begin position="249"/>
        <end position="340"/>
    </location>
</feature>
<dbReference type="InterPro" id="IPR035965">
    <property type="entry name" value="PAS-like_dom_sf"/>
</dbReference>
<dbReference type="InterPro" id="IPR003594">
    <property type="entry name" value="HATPase_dom"/>
</dbReference>
<dbReference type="SUPFAM" id="SSF55785">
    <property type="entry name" value="PYP-like sensor domain (PAS domain)"/>
    <property type="match status" value="1"/>
</dbReference>
<dbReference type="GO" id="GO:0005524">
    <property type="term" value="F:ATP binding"/>
    <property type="evidence" value="ECO:0007669"/>
    <property type="project" value="UniProtKB-KW"/>
</dbReference>
<dbReference type="InterPro" id="IPR036890">
    <property type="entry name" value="HATPase_C_sf"/>
</dbReference>
<evidence type="ECO:0000256" key="5">
    <source>
        <dbReference type="ARBA" id="ARBA00022840"/>
    </source>
</evidence>
<dbReference type="InterPro" id="IPR000700">
    <property type="entry name" value="PAS-assoc_C"/>
</dbReference>
<evidence type="ECO:0000259" key="7">
    <source>
        <dbReference type="PROSITE" id="PS50109"/>
    </source>
</evidence>